<protein>
    <submittedName>
        <fullName evidence="1">Uncharacterized protein</fullName>
    </submittedName>
</protein>
<accession>A0A6A6GFL5</accession>
<keyword evidence="2" id="KW-1185">Reference proteome</keyword>
<name>A0A6A6GFL5_9PEZI</name>
<proteinExistence type="predicted"/>
<dbReference type="EMBL" id="ML992505">
    <property type="protein sequence ID" value="KAF2224506.1"/>
    <property type="molecule type" value="Genomic_DNA"/>
</dbReference>
<dbReference type="Proteomes" id="UP000799538">
    <property type="component" value="Unassembled WGS sequence"/>
</dbReference>
<reference evidence="2" key="1">
    <citation type="journal article" date="2020" name="Stud. Mycol.">
        <title>101 Dothideomycetes genomes: A test case for predicting lifestyles and emergence of pathogens.</title>
        <authorList>
            <person name="Haridas S."/>
            <person name="Albert R."/>
            <person name="Binder M."/>
            <person name="Bloem J."/>
            <person name="LaButti K."/>
            <person name="Salamov A."/>
            <person name="Andreopoulos B."/>
            <person name="Baker S."/>
            <person name="Barry K."/>
            <person name="Bills G."/>
            <person name="Bluhm B."/>
            <person name="Cannon C."/>
            <person name="Castanera R."/>
            <person name="Culley D."/>
            <person name="Daum C."/>
            <person name="Ezra D."/>
            <person name="Gonzalez J."/>
            <person name="Henrissat B."/>
            <person name="Kuo A."/>
            <person name="Liang C."/>
            <person name="Lipzen A."/>
            <person name="Lutzoni F."/>
            <person name="Magnuson J."/>
            <person name="Mondo S."/>
            <person name="Nolan M."/>
            <person name="Ohm R."/>
            <person name="Pangilinan J."/>
            <person name="Park H.-J."/>
            <person name="Ramirez L."/>
            <person name="Alfaro M."/>
            <person name="Sun H."/>
            <person name="Tritt A."/>
            <person name="Yoshinaga Y."/>
            <person name="Zwiers L.-H."/>
            <person name="Turgeon B."/>
            <person name="Goodwin S."/>
            <person name="Spatafora J."/>
            <person name="Crous P."/>
            <person name="Grigoriev I."/>
        </authorList>
    </citation>
    <scope>NUCLEOTIDE SEQUENCE [LARGE SCALE GENOMIC DNA]</scope>
    <source>
        <strain evidence="2">CECT 20119</strain>
    </source>
</reference>
<organism evidence="1 2">
    <name type="scientific">Elsinoe ampelina</name>
    <dbReference type="NCBI Taxonomy" id="302913"/>
    <lineage>
        <taxon>Eukaryota</taxon>
        <taxon>Fungi</taxon>
        <taxon>Dikarya</taxon>
        <taxon>Ascomycota</taxon>
        <taxon>Pezizomycotina</taxon>
        <taxon>Dothideomycetes</taxon>
        <taxon>Dothideomycetidae</taxon>
        <taxon>Myriangiales</taxon>
        <taxon>Elsinoaceae</taxon>
        <taxon>Elsinoe</taxon>
    </lineage>
</organism>
<evidence type="ECO:0000313" key="2">
    <source>
        <dbReference type="Proteomes" id="UP000799538"/>
    </source>
</evidence>
<dbReference type="AlphaFoldDB" id="A0A6A6GFL5"/>
<gene>
    <name evidence="1" type="ORF">BDZ85DRAFT_261085</name>
</gene>
<dbReference type="SUPFAM" id="SSF52047">
    <property type="entry name" value="RNI-like"/>
    <property type="match status" value="1"/>
</dbReference>
<dbReference type="OrthoDB" id="10346908at2759"/>
<evidence type="ECO:0000313" key="1">
    <source>
        <dbReference type="EMBL" id="KAF2224506.1"/>
    </source>
</evidence>
<sequence>MDREYIFASSPIPLGYRHSPSSNTMPLRIVRFALHNFRNTLEELAIHRHMIQGPWSDRTPLRLVSLQKLRRLHIHGWYFSLDQSGLLPDFKKHLPPSLEELWITNIHKNHNGILVAPLAVRRDAHPNLKRIMLDIREVDTPHKSDIFSLEHLSKKDTKILICSPRPHISPCSKVWNNLTSRYVRTDCKCGYEDGGRRVETGFDDVDSYHTRILTSPGTPVEDWNRRELFHM</sequence>